<dbReference type="InterPro" id="IPR036388">
    <property type="entry name" value="WH-like_DNA-bd_sf"/>
</dbReference>
<accession>A0A0Z8KGB3</accession>
<dbReference type="InterPro" id="IPR013324">
    <property type="entry name" value="RNA_pol_sigma_r3/r4-like"/>
</dbReference>
<dbReference type="InterPro" id="IPR010861">
    <property type="entry name" value="DUF1492"/>
</dbReference>
<dbReference type="Gene3D" id="1.10.10.10">
    <property type="entry name" value="Winged helix-like DNA-binding domain superfamily/Winged helix DNA-binding domain"/>
    <property type="match status" value="1"/>
</dbReference>
<protein>
    <submittedName>
        <fullName evidence="3">DUF1492 domain-containing protein</fullName>
    </submittedName>
    <submittedName>
        <fullName evidence="2">Phage protein</fullName>
    </submittedName>
</protein>
<gene>
    <name evidence="1" type="ORF">ERS132444_00609</name>
    <name evidence="2" type="ORF">ERS132457_00700</name>
    <name evidence="3" type="ORF">HO898_05195</name>
</gene>
<name>A0A0Z8KGB3_STRSU</name>
<dbReference type="AlphaFoldDB" id="A0A0Z8KGB3"/>
<reference evidence="3" key="2">
    <citation type="submission" date="2020-05" db="EMBL/GenBank/DDBJ databases">
        <title>Linking phenotype, genotype and ecology: antimicrobial resistance in the zoonotic pathogen Streptococcus suis.</title>
        <authorList>
            <person name="Hadjirin N.F."/>
            <person name="Miller E.L."/>
            <person name="Murray G.R."/>
            <person name="Yen P.L.K."/>
            <person name="Phuc H.D."/>
            <person name="Wileman T.M."/>
            <person name="Hernandez-Garcia J."/>
            <person name="Williamson S.M."/>
            <person name="Parkhill J."/>
            <person name="Maskell D.J."/>
            <person name="Zhou R."/>
            <person name="Fittipaldi N."/>
            <person name="Gottschalk M."/>
            <person name="Tucker A.D.W."/>
            <person name="Hoa N.T."/>
            <person name="Welch J."/>
            <person name="Weinert L.A."/>
        </authorList>
    </citation>
    <scope>NUCLEOTIDE SEQUENCE</scope>
    <source>
        <strain evidence="3">TMW_SS111</strain>
    </source>
</reference>
<proteinExistence type="predicted"/>
<dbReference type="Proteomes" id="UP000748881">
    <property type="component" value="Unassembled WGS sequence"/>
</dbReference>
<evidence type="ECO:0000313" key="4">
    <source>
        <dbReference type="Proteomes" id="UP000069831"/>
    </source>
</evidence>
<evidence type="ECO:0000313" key="3">
    <source>
        <dbReference type="EMBL" id="NQP83142.1"/>
    </source>
</evidence>
<reference evidence="4 5" key="1">
    <citation type="submission" date="2016-02" db="EMBL/GenBank/DDBJ databases">
        <authorList>
            <consortium name="Pathogen Informatics"/>
        </authorList>
    </citation>
    <scope>NUCLEOTIDE SEQUENCE [LARGE SCALE GENOMIC DNA]</scope>
    <source>
        <strain evidence="1 5">LSS82</strain>
        <strain evidence="2 4">LSS95</strain>
    </source>
</reference>
<dbReference type="EMBL" id="JABLKP010000005">
    <property type="protein sequence ID" value="NQP83142.1"/>
    <property type="molecule type" value="Genomic_DNA"/>
</dbReference>
<dbReference type="SUPFAM" id="SSF88659">
    <property type="entry name" value="Sigma3 and sigma4 domains of RNA polymerase sigma factors"/>
    <property type="match status" value="1"/>
</dbReference>
<evidence type="ECO:0000313" key="2">
    <source>
        <dbReference type="EMBL" id="CYV71789.1"/>
    </source>
</evidence>
<dbReference type="RefSeq" id="WP_024400800.1">
    <property type="nucleotide sequence ID" value="NZ_CEDN01000012.1"/>
</dbReference>
<dbReference type="Proteomes" id="UP000074825">
    <property type="component" value="Unassembled WGS sequence"/>
</dbReference>
<dbReference type="Proteomes" id="UP000069831">
    <property type="component" value="Unassembled WGS sequence"/>
</dbReference>
<sequence length="136" mass="16103">MDVKELKRQLKKIRGLDFEIKQLNFELQYIEEGLFQRSSFANTKVQVSKVNNMANNIINTVELKDELTKKLKARVEERNRLTKLIDILDDPMQRTALRCYYVLHYEIYKISDELQCSESACYRIIRTALVELANQL</sequence>
<dbReference type="Pfam" id="PF07374">
    <property type="entry name" value="DUF1492"/>
    <property type="match status" value="1"/>
</dbReference>
<organism evidence="2 4">
    <name type="scientific">Streptococcus suis</name>
    <dbReference type="NCBI Taxonomy" id="1307"/>
    <lineage>
        <taxon>Bacteria</taxon>
        <taxon>Bacillati</taxon>
        <taxon>Bacillota</taxon>
        <taxon>Bacilli</taxon>
        <taxon>Lactobacillales</taxon>
        <taxon>Streptococcaceae</taxon>
        <taxon>Streptococcus</taxon>
    </lineage>
</organism>
<evidence type="ECO:0000313" key="5">
    <source>
        <dbReference type="Proteomes" id="UP000074825"/>
    </source>
</evidence>
<evidence type="ECO:0000313" key="1">
    <source>
        <dbReference type="EMBL" id="CYV53603.1"/>
    </source>
</evidence>
<dbReference type="EMBL" id="FIIR01000005">
    <property type="protein sequence ID" value="CYV71789.1"/>
    <property type="molecule type" value="Genomic_DNA"/>
</dbReference>
<dbReference type="EMBL" id="FIIF01000003">
    <property type="protein sequence ID" value="CYV53603.1"/>
    <property type="molecule type" value="Genomic_DNA"/>
</dbReference>